<accession>A0ACC0KQ90</accession>
<protein>
    <submittedName>
        <fullName evidence="1">Uncharacterized protein</fullName>
    </submittedName>
</protein>
<sequence>MKYISVSLILILIFAGYVINTIWTLAEIFIPPECSRGERCFSSYLASNPTQHLVLYTSVKEHPHNGDPASEAVTKVHTTLNFDYRNPASIEVTLKIPRKTRNNGTLYMHAVLLDEGRLYKNFDEILRTETMHTLPLITYTEPQAATFNLLNQNTDEKTPKVQHVKPFSHITTVAPLSILTDDLDLPANKIPGELYSYIRLRNRKFLPIIQHNVLKSRLSNLQLLNSSMSEANITVTISPASYGSFRLALHVRLALEQLHSLGFSEKDVDDVKGIFADTNLYLLSATVLIASCHLLFDFLAFKNDVSFWRRKRSLAGLSTRTVLWRAFSQFVIFFYLLDEHTSLLVLVPAGVSAIIELWKVTKIFHINVSWEGGRVRVWRSSDADAGERSTARADAEAMRYLSLLLYPLCAVGAVYSLVYEPHKSWYSWALHSIVNGVYAFGFLFMLPQLFVNYRLRSVAALPWRAFMYKAFNTFIDDIFAFIITMPTAHRVACFRDDLVFLVYLYQRWLYPVDKSRTDTAASMDENPEELEPLKQKEE</sequence>
<name>A0ACC0KQ90_CHOFU</name>
<evidence type="ECO:0000313" key="1">
    <source>
        <dbReference type="EMBL" id="KAI8438211.1"/>
    </source>
</evidence>
<reference evidence="1 2" key="1">
    <citation type="journal article" date="2022" name="Genome Biol. Evol.">
        <title>The Spruce Budworm Genome: Reconstructing the Evolutionary History of Antifreeze Proteins.</title>
        <authorList>
            <person name="Beliveau C."/>
            <person name="Gagne P."/>
            <person name="Picq S."/>
            <person name="Vernygora O."/>
            <person name="Keeling C.I."/>
            <person name="Pinkney K."/>
            <person name="Doucet D."/>
            <person name="Wen F."/>
            <person name="Johnston J.S."/>
            <person name="Maaroufi H."/>
            <person name="Boyle B."/>
            <person name="Laroche J."/>
            <person name="Dewar K."/>
            <person name="Juretic N."/>
            <person name="Blackburn G."/>
            <person name="Nisole A."/>
            <person name="Brunet B."/>
            <person name="Brandao M."/>
            <person name="Lumley L."/>
            <person name="Duan J."/>
            <person name="Quan G."/>
            <person name="Lucarotti C.J."/>
            <person name="Roe A.D."/>
            <person name="Sperling F.A.H."/>
            <person name="Levesque R.C."/>
            <person name="Cusson M."/>
        </authorList>
    </citation>
    <scope>NUCLEOTIDE SEQUENCE [LARGE SCALE GENOMIC DNA]</scope>
    <source>
        <strain evidence="1">Glfc:IPQL:Cfum</strain>
    </source>
</reference>
<proteinExistence type="predicted"/>
<keyword evidence="2" id="KW-1185">Reference proteome</keyword>
<dbReference type="EMBL" id="CM046118">
    <property type="protein sequence ID" value="KAI8438211.1"/>
    <property type="molecule type" value="Genomic_DNA"/>
</dbReference>
<evidence type="ECO:0000313" key="2">
    <source>
        <dbReference type="Proteomes" id="UP001064048"/>
    </source>
</evidence>
<organism evidence="1 2">
    <name type="scientific">Choristoneura fumiferana</name>
    <name type="common">Spruce budworm moth</name>
    <name type="synonym">Archips fumiferana</name>
    <dbReference type="NCBI Taxonomy" id="7141"/>
    <lineage>
        <taxon>Eukaryota</taxon>
        <taxon>Metazoa</taxon>
        <taxon>Ecdysozoa</taxon>
        <taxon>Arthropoda</taxon>
        <taxon>Hexapoda</taxon>
        <taxon>Insecta</taxon>
        <taxon>Pterygota</taxon>
        <taxon>Neoptera</taxon>
        <taxon>Endopterygota</taxon>
        <taxon>Lepidoptera</taxon>
        <taxon>Glossata</taxon>
        <taxon>Ditrysia</taxon>
        <taxon>Tortricoidea</taxon>
        <taxon>Tortricidae</taxon>
        <taxon>Tortricinae</taxon>
        <taxon>Choristoneura</taxon>
    </lineage>
</organism>
<dbReference type="Proteomes" id="UP001064048">
    <property type="component" value="Chromosome 18"/>
</dbReference>
<comment type="caution">
    <text evidence="1">The sequence shown here is derived from an EMBL/GenBank/DDBJ whole genome shotgun (WGS) entry which is preliminary data.</text>
</comment>
<gene>
    <name evidence="1" type="ORF">MSG28_010829</name>
</gene>